<dbReference type="AlphaFoldDB" id="A0AAJ3H5Y5"/>
<protein>
    <submittedName>
        <fullName evidence="2">SocA family protein</fullName>
    </submittedName>
</protein>
<dbReference type="EMBL" id="JACAQR010000023">
    <property type="protein sequence ID" value="NWD43714.1"/>
    <property type="molecule type" value="Genomic_DNA"/>
</dbReference>
<dbReference type="RefSeq" id="WP_177026471.1">
    <property type="nucleotide sequence ID" value="NZ_JACAQR010000023.1"/>
</dbReference>
<dbReference type="InterPro" id="IPR025272">
    <property type="entry name" value="SocA_Panacea"/>
</dbReference>
<name>A0AAJ3H5Y5_9PSED</name>
<accession>A0AAJ3H5Y5</accession>
<sequence length="147" mass="17137">MHSCFDVAKYFLAQSSEDAGDLISNLKLQKLVYYAQGFSLALNGRPLFHEQIEAWLHGPVIPELYHQYKECGSGHIPHPEGFDLDTFSAEERELLDEVYEFYGQYSAWRLRQLTHDESPWRESYKEGSNQIISQDSMARFFETQVVH</sequence>
<dbReference type="Pfam" id="PF13274">
    <property type="entry name" value="SocA_Panacea"/>
    <property type="match status" value="1"/>
</dbReference>
<reference evidence="2 3" key="1">
    <citation type="submission" date="2020-04" db="EMBL/GenBank/DDBJ databases">
        <title>Molecular characterization of pseudomonads from Agaricus bisporus reveal novel blotch 2 pathogens in Western Europe.</title>
        <authorList>
            <person name="Taparia T."/>
            <person name="Krijger M."/>
            <person name="Haynes E."/>
            <person name="Elpinstone J.G."/>
            <person name="Noble R."/>
            <person name="Van Der Wolf J."/>
        </authorList>
    </citation>
    <scope>NUCLEOTIDE SEQUENCE [LARGE SCALE GENOMIC DNA]</scope>
    <source>
        <strain evidence="2 3">IPO3753</strain>
    </source>
</reference>
<evidence type="ECO:0000313" key="2">
    <source>
        <dbReference type="EMBL" id="NWD43714.1"/>
    </source>
</evidence>
<feature type="domain" description="Antitoxin SocA-like Panacea" evidence="1">
    <location>
        <begin position="28"/>
        <end position="120"/>
    </location>
</feature>
<evidence type="ECO:0000259" key="1">
    <source>
        <dbReference type="Pfam" id="PF13274"/>
    </source>
</evidence>
<gene>
    <name evidence="2" type="ORF">HX826_17695</name>
</gene>
<evidence type="ECO:0000313" key="3">
    <source>
        <dbReference type="Proteomes" id="UP000546584"/>
    </source>
</evidence>
<dbReference type="Proteomes" id="UP000546584">
    <property type="component" value="Unassembled WGS sequence"/>
</dbReference>
<organism evidence="2 3">
    <name type="scientific">Pseudomonas yamanorum</name>
    <dbReference type="NCBI Taxonomy" id="515393"/>
    <lineage>
        <taxon>Bacteria</taxon>
        <taxon>Pseudomonadati</taxon>
        <taxon>Pseudomonadota</taxon>
        <taxon>Gammaproteobacteria</taxon>
        <taxon>Pseudomonadales</taxon>
        <taxon>Pseudomonadaceae</taxon>
        <taxon>Pseudomonas</taxon>
    </lineage>
</organism>
<comment type="caution">
    <text evidence="2">The sequence shown here is derived from an EMBL/GenBank/DDBJ whole genome shotgun (WGS) entry which is preliminary data.</text>
</comment>
<proteinExistence type="predicted"/>